<dbReference type="Pfam" id="PF09115">
    <property type="entry name" value="DNApol3-delta_C"/>
    <property type="match status" value="1"/>
</dbReference>
<keyword evidence="6" id="KW-0239">DNA-directed DNA polymerase</keyword>
<dbReference type="InterPro" id="IPR027417">
    <property type="entry name" value="P-loop_NTPase"/>
</dbReference>
<evidence type="ECO:0000256" key="2">
    <source>
        <dbReference type="ARBA" id="ARBA00014363"/>
    </source>
</evidence>
<reference evidence="9 10" key="1">
    <citation type="journal article" date="2003" name="Proc. Natl. Acad. Sci. U.S.A.">
        <title>The genome sequence of Blochmannia floridanus: comparative analysis of reduced genomes.</title>
        <authorList>
            <person name="Gil R."/>
            <person name="Silva F.J."/>
            <person name="Zientz E."/>
            <person name="Delmotte F."/>
            <person name="Gonzalez-Candelas F."/>
            <person name="Latorre A."/>
            <person name="Rausell C."/>
            <person name="Kramerbeek J."/>
            <person name="Gadau J."/>
            <person name="Hoelldobler B."/>
            <person name="van Ham R.C.H.J."/>
            <person name="Gross R."/>
            <person name="Moya A."/>
        </authorList>
    </citation>
    <scope>NUCLEOTIDE SEQUENCE [LARGE SCALE GENOMIC DNA]</scope>
</reference>
<feature type="domain" description="DNA polymerase III delta subunit C-terminal" evidence="8">
    <location>
        <begin position="209"/>
        <end position="324"/>
    </location>
</feature>
<name>Q7VR24_BLOFL</name>
<evidence type="ECO:0000313" key="9">
    <source>
        <dbReference type="EMBL" id="CAD83466.1"/>
    </source>
</evidence>
<dbReference type="InterPro" id="IPR015199">
    <property type="entry name" value="DNA_pol_III_delta_C"/>
</dbReference>
<keyword evidence="5" id="KW-0235">DNA replication</keyword>
<dbReference type="InterPro" id="IPR050238">
    <property type="entry name" value="DNA_Rep/Repair_Clamp_Loader"/>
</dbReference>
<sequence>MIQYPWLNTIYNQILFSYDIKKGHHALLLYSTQNNGEDILINSIARWLICKNSFKIKYCNSCSDCYLMNIGQHPDYYQLDLKYQAQSIGVDSIRDCIDSIYRFTQYSKSKIVFIQYIEYLTDEAVNMLLKILEEPPDNTYFFFRSRKIINIPLTLLSRCVKWVVTPPVESLGIEWLINNQKLDNILFLTTALRLNYGSPIEAKVMLQSDQWKARVELCNHINDVIKNGNFLQLLPILKNKEHRYIFISWLITLLVDALKYRQGVKEKFFINLDQLQLILNISVYWKVLSLHNQLSQWIILFYYFQRFDNINHELLLTCRLLNWQQGTIESCIQ</sequence>
<dbReference type="InterPro" id="IPR008921">
    <property type="entry name" value="DNA_pol3_clamp-load_cplx_C"/>
</dbReference>
<evidence type="ECO:0000256" key="4">
    <source>
        <dbReference type="ARBA" id="ARBA00022695"/>
    </source>
</evidence>
<evidence type="ECO:0000313" key="10">
    <source>
        <dbReference type="Proteomes" id="UP000002192"/>
    </source>
</evidence>
<gene>
    <name evidence="9" type="primary">holB</name>
    <name evidence="9" type="ordered locus">Bfl400</name>
</gene>
<dbReference type="GO" id="GO:0006261">
    <property type="term" value="P:DNA-templated DNA replication"/>
    <property type="evidence" value="ECO:0007669"/>
    <property type="project" value="TreeGrafter"/>
</dbReference>
<protein>
    <recommendedName>
        <fullName evidence="2">DNA polymerase III subunit delta'</fullName>
        <ecNumber evidence="1">2.7.7.7</ecNumber>
    </recommendedName>
</protein>
<dbReference type="SUPFAM" id="SSF48019">
    <property type="entry name" value="post-AAA+ oligomerization domain-like"/>
    <property type="match status" value="1"/>
</dbReference>
<dbReference type="Gene3D" id="1.20.272.10">
    <property type="match status" value="1"/>
</dbReference>
<proteinExistence type="predicted"/>
<dbReference type="GO" id="GO:0003887">
    <property type="term" value="F:DNA-directed DNA polymerase activity"/>
    <property type="evidence" value="ECO:0007669"/>
    <property type="project" value="UniProtKB-KW"/>
</dbReference>
<dbReference type="eggNOG" id="COG0470">
    <property type="taxonomic scope" value="Bacteria"/>
</dbReference>
<evidence type="ECO:0000256" key="1">
    <source>
        <dbReference type="ARBA" id="ARBA00012417"/>
    </source>
</evidence>
<comment type="catalytic activity">
    <reaction evidence="7">
        <text>DNA(n) + a 2'-deoxyribonucleoside 5'-triphosphate = DNA(n+1) + diphosphate</text>
        <dbReference type="Rhea" id="RHEA:22508"/>
        <dbReference type="Rhea" id="RHEA-COMP:17339"/>
        <dbReference type="Rhea" id="RHEA-COMP:17340"/>
        <dbReference type="ChEBI" id="CHEBI:33019"/>
        <dbReference type="ChEBI" id="CHEBI:61560"/>
        <dbReference type="ChEBI" id="CHEBI:173112"/>
        <dbReference type="EC" id="2.7.7.7"/>
    </reaction>
</comment>
<organism evidence="9 10">
    <name type="scientific">Blochmanniella floridana</name>
    <dbReference type="NCBI Taxonomy" id="203907"/>
    <lineage>
        <taxon>Bacteria</taxon>
        <taxon>Pseudomonadati</taxon>
        <taxon>Pseudomonadota</taxon>
        <taxon>Gammaproteobacteria</taxon>
        <taxon>Enterobacterales</taxon>
        <taxon>Enterobacteriaceae</taxon>
        <taxon>ant endosymbionts</taxon>
        <taxon>Candidatus Blochmanniella</taxon>
    </lineage>
</organism>
<dbReference type="EMBL" id="BX248583">
    <property type="protein sequence ID" value="CAD83466.1"/>
    <property type="molecule type" value="Genomic_DNA"/>
</dbReference>
<keyword evidence="10" id="KW-1185">Reference proteome</keyword>
<evidence type="ECO:0000256" key="5">
    <source>
        <dbReference type="ARBA" id="ARBA00022705"/>
    </source>
</evidence>
<dbReference type="PANTHER" id="PTHR11669">
    <property type="entry name" value="REPLICATION FACTOR C / DNA POLYMERASE III GAMMA-TAU SUBUNIT"/>
    <property type="match status" value="1"/>
</dbReference>
<dbReference type="GO" id="GO:0003677">
    <property type="term" value="F:DNA binding"/>
    <property type="evidence" value="ECO:0007669"/>
    <property type="project" value="InterPro"/>
</dbReference>
<dbReference type="HOGENOM" id="CLU_006229_4_3_6"/>
<dbReference type="Pfam" id="PF13177">
    <property type="entry name" value="DNA_pol3_delta2"/>
    <property type="match status" value="1"/>
</dbReference>
<evidence type="ECO:0000256" key="3">
    <source>
        <dbReference type="ARBA" id="ARBA00022679"/>
    </source>
</evidence>
<keyword evidence="3 9" id="KW-0808">Transferase</keyword>
<evidence type="ECO:0000256" key="6">
    <source>
        <dbReference type="ARBA" id="ARBA00022932"/>
    </source>
</evidence>
<dbReference type="Gene3D" id="3.40.50.300">
    <property type="entry name" value="P-loop containing nucleotide triphosphate hydrolases"/>
    <property type="match status" value="1"/>
</dbReference>
<accession>Q7VR24</accession>
<keyword evidence="4 9" id="KW-0548">Nucleotidyltransferase</keyword>
<evidence type="ECO:0000256" key="7">
    <source>
        <dbReference type="ARBA" id="ARBA00049244"/>
    </source>
</evidence>
<evidence type="ECO:0000259" key="8">
    <source>
        <dbReference type="Pfam" id="PF09115"/>
    </source>
</evidence>
<dbReference type="OrthoDB" id="9811073at2"/>
<dbReference type="EC" id="2.7.7.7" evidence="1"/>
<dbReference type="GO" id="GO:0009360">
    <property type="term" value="C:DNA polymerase III complex"/>
    <property type="evidence" value="ECO:0007669"/>
    <property type="project" value="InterPro"/>
</dbReference>
<dbReference type="KEGG" id="bfl:Bfl400"/>
<dbReference type="STRING" id="203907.Bfl400"/>
<dbReference type="SUPFAM" id="SSF52540">
    <property type="entry name" value="P-loop containing nucleoside triphosphate hydrolases"/>
    <property type="match status" value="1"/>
</dbReference>
<dbReference type="AlphaFoldDB" id="Q7VR24"/>
<dbReference type="PANTHER" id="PTHR11669:SF8">
    <property type="entry name" value="DNA POLYMERASE III SUBUNIT DELTA"/>
    <property type="match status" value="1"/>
</dbReference>
<dbReference type="Proteomes" id="UP000002192">
    <property type="component" value="Chromosome"/>
</dbReference>